<keyword evidence="2" id="KW-1003">Cell membrane</keyword>
<dbReference type="InterPro" id="IPR004477">
    <property type="entry name" value="ComEC_N"/>
</dbReference>
<evidence type="ECO:0000256" key="1">
    <source>
        <dbReference type="ARBA" id="ARBA00004651"/>
    </source>
</evidence>
<dbReference type="InterPro" id="IPR035681">
    <property type="entry name" value="ComA-like_MBL"/>
</dbReference>
<feature type="transmembrane region" description="Helical" evidence="6">
    <location>
        <begin position="228"/>
        <end position="253"/>
    </location>
</feature>
<dbReference type="Pfam" id="PF13567">
    <property type="entry name" value="DUF4131"/>
    <property type="match status" value="1"/>
</dbReference>
<dbReference type="EMBL" id="FXXI01000001">
    <property type="protein sequence ID" value="SMR99520.1"/>
    <property type="molecule type" value="Genomic_DNA"/>
</dbReference>
<feature type="transmembrane region" description="Helical" evidence="6">
    <location>
        <begin position="395"/>
        <end position="428"/>
    </location>
</feature>
<dbReference type="RefSeq" id="WP_087479544.1">
    <property type="nucleotide sequence ID" value="NZ_AP024883.1"/>
</dbReference>
<protein>
    <submittedName>
        <fullName evidence="8">ComEC family competence protein</fullName>
    </submittedName>
</protein>
<dbReference type="PANTHER" id="PTHR30619">
    <property type="entry name" value="DNA INTERNALIZATION/COMPETENCE PROTEIN COMEC/REC2"/>
    <property type="match status" value="1"/>
</dbReference>
<dbReference type="CDD" id="cd07731">
    <property type="entry name" value="ComA-like_MBL-fold"/>
    <property type="match status" value="1"/>
</dbReference>
<evidence type="ECO:0000313" key="8">
    <source>
        <dbReference type="EMBL" id="SMR99520.1"/>
    </source>
</evidence>
<name>A0A1Y6IRU2_9VIBR</name>
<dbReference type="NCBIfam" id="TIGR00360">
    <property type="entry name" value="ComEC_N-term"/>
    <property type="match status" value="1"/>
</dbReference>
<dbReference type="Pfam" id="PF00753">
    <property type="entry name" value="Lactamase_B"/>
    <property type="match status" value="1"/>
</dbReference>
<feature type="transmembrane region" description="Helical" evidence="6">
    <location>
        <begin position="259"/>
        <end position="281"/>
    </location>
</feature>
<feature type="transmembrane region" description="Helical" evidence="6">
    <location>
        <begin position="368"/>
        <end position="389"/>
    </location>
</feature>
<evidence type="ECO:0000256" key="6">
    <source>
        <dbReference type="SAM" id="Phobius"/>
    </source>
</evidence>
<dbReference type="InterPro" id="IPR052159">
    <property type="entry name" value="Competence_DNA_uptake"/>
</dbReference>
<feature type="transmembrane region" description="Helical" evidence="6">
    <location>
        <begin position="464"/>
        <end position="484"/>
    </location>
</feature>
<organism evidence="8 9">
    <name type="scientific">Vibrio mangrovi</name>
    <dbReference type="NCBI Taxonomy" id="474394"/>
    <lineage>
        <taxon>Bacteria</taxon>
        <taxon>Pseudomonadati</taxon>
        <taxon>Pseudomonadota</taxon>
        <taxon>Gammaproteobacteria</taxon>
        <taxon>Vibrionales</taxon>
        <taxon>Vibrionaceae</taxon>
        <taxon>Vibrio</taxon>
    </lineage>
</organism>
<feature type="transmembrane region" description="Helical" evidence="6">
    <location>
        <begin position="288"/>
        <end position="307"/>
    </location>
</feature>
<feature type="domain" description="Metallo-beta-lactamase" evidence="7">
    <location>
        <begin position="504"/>
        <end position="687"/>
    </location>
</feature>
<feature type="transmembrane region" description="Helical" evidence="6">
    <location>
        <begin position="435"/>
        <end position="458"/>
    </location>
</feature>
<gene>
    <name evidence="8" type="ORF">VIM7927_00746</name>
</gene>
<dbReference type="InterPro" id="IPR036866">
    <property type="entry name" value="RibonucZ/Hydroxyglut_hydro"/>
</dbReference>
<feature type="transmembrane region" description="Helical" evidence="6">
    <location>
        <begin position="51"/>
        <end position="68"/>
    </location>
</feature>
<reference evidence="8 9" key="1">
    <citation type="submission" date="2017-05" db="EMBL/GenBank/DDBJ databases">
        <authorList>
            <person name="Song R."/>
            <person name="Chenine A.L."/>
            <person name="Ruprecht R.M."/>
        </authorList>
    </citation>
    <scope>NUCLEOTIDE SEQUENCE [LARGE SCALE GENOMIC DNA]</scope>
    <source>
        <strain evidence="8 9">CECT 7927</strain>
    </source>
</reference>
<dbReference type="NCBIfam" id="TIGR00361">
    <property type="entry name" value="ComEC_Rec2"/>
    <property type="match status" value="1"/>
</dbReference>
<dbReference type="Proteomes" id="UP000196125">
    <property type="component" value="Unassembled WGS sequence"/>
</dbReference>
<keyword evidence="5 6" id="KW-0472">Membrane</keyword>
<dbReference type="InterPro" id="IPR004797">
    <property type="entry name" value="Competence_ComEC/Rec2"/>
</dbReference>
<proteinExistence type="predicted"/>
<evidence type="ECO:0000259" key="7">
    <source>
        <dbReference type="SMART" id="SM00849"/>
    </source>
</evidence>
<dbReference type="GO" id="GO:0030420">
    <property type="term" value="P:establishment of competence for transformation"/>
    <property type="evidence" value="ECO:0007669"/>
    <property type="project" value="InterPro"/>
</dbReference>
<dbReference type="GO" id="GO:0005886">
    <property type="term" value="C:plasma membrane"/>
    <property type="evidence" value="ECO:0007669"/>
    <property type="project" value="UniProtKB-SubCell"/>
</dbReference>
<dbReference type="Gene3D" id="3.60.15.10">
    <property type="entry name" value="Ribonuclease Z/Hydroxyacylglutathione hydrolase-like"/>
    <property type="match status" value="1"/>
</dbReference>
<dbReference type="InterPro" id="IPR001279">
    <property type="entry name" value="Metallo-B-lactamas"/>
</dbReference>
<dbReference type="PANTHER" id="PTHR30619:SF1">
    <property type="entry name" value="RECOMBINATION PROTEIN 2"/>
    <property type="match status" value="1"/>
</dbReference>
<evidence type="ECO:0000256" key="4">
    <source>
        <dbReference type="ARBA" id="ARBA00022989"/>
    </source>
</evidence>
<feature type="transmembrane region" description="Helical" evidence="6">
    <location>
        <begin position="327"/>
        <end position="347"/>
    </location>
</feature>
<comment type="subcellular location">
    <subcellularLocation>
        <location evidence="1">Cell membrane</location>
        <topology evidence="1">Multi-pass membrane protein</topology>
    </subcellularLocation>
</comment>
<evidence type="ECO:0000256" key="5">
    <source>
        <dbReference type="ARBA" id="ARBA00023136"/>
    </source>
</evidence>
<dbReference type="SUPFAM" id="SSF56281">
    <property type="entry name" value="Metallo-hydrolase/oxidoreductase"/>
    <property type="match status" value="1"/>
</dbReference>
<keyword evidence="3 6" id="KW-0812">Transmembrane</keyword>
<dbReference type="AlphaFoldDB" id="A0A1Y6IRU2"/>
<dbReference type="InterPro" id="IPR025405">
    <property type="entry name" value="DUF4131"/>
</dbReference>
<keyword evidence="4 6" id="KW-1133">Transmembrane helix</keyword>
<sequence>MALVKNNWLLSSYSLTLLSSPYWPKMPDMIYCLVPVFLLFFSLRIRQLRYIIGICIAFLLILFHGNLIKRQSDILFQSGHDITINAKVDSFFTQNSFGYTGSVRVLSINNTPVEWWRQPRVKLYTATELHPGDVLDVQVSVKPIVGLLNEAGFDSERYYFSQGIVAKVFARSEAQLKTIGDSFRYRLFQHVEQQLQDNPFRGIILALSFANRNELSESQWRLLKNSGLAHLVAISGLHIGIAYTFGFFLGMPVSRFGRYFLWAPVISGGISAVIYSWLAGFSLPTIRALLMLLIHIVLRVSHIRIGLRDRFLVTLGCMLTINPFVSISVSFWMSFTAVFFVFYLVSLEKDRSQQLWLEKLKQQVKGHTALMLCMLPVSAGFFGGISLVAPLYNLIFIPWFSLLIVPLLFVGLVVVTLGGFAGLIWAGISQLLEPVIWSAAFADGVWIFTSAHMTHLFVGLTCILLLQPILSSRIIGFFFLVFWGSSIGRGETTKWQVDILDVGHGLSVLIEKNGHYVLYDTGKSWPGGSMSQSVVTPVLRWRGARNLDGLILSHLDNDHAGGRFDIEKVWHPVWKRASQRLPGYQPCSQGTSWRWQTLKFDVLWPPKQVVKSHNDESCTIRVSDDAEHSILLTGDIEKHSEQEMLQQNLPLASEVVIVPHHGSHTSSSLKWIKKVQADVAVASLAGMNPWHLPSPRIVKRYRDNGTQWLETAISGQIRIIFQQKKRQFNTIRRDTLSPWYRQMLRKQVEWRGYSR</sequence>
<dbReference type="Pfam" id="PF03772">
    <property type="entry name" value="Competence"/>
    <property type="match status" value="1"/>
</dbReference>
<dbReference type="SMART" id="SM00849">
    <property type="entry name" value="Lactamase_B"/>
    <property type="match status" value="1"/>
</dbReference>
<feature type="transmembrane region" description="Helical" evidence="6">
    <location>
        <begin position="29"/>
        <end position="45"/>
    </location>
</feature>
<evidence type="ECO:0000313" key="9">
    <source>
        <dbReference type="Proteomes" id="UP000196125"/>
    </source>
</evidence>
<evidence type="ECO:0000256" key="3">
    <source>
        <dbReference type="ARBA" id="ARBA00022692"/>
    </source>
</evidence>
<evidence type="ECO:0000256" key="2">
    <source>
        <dbReference type="ARBA" id="ARBA00022475"/>
    </source>
</evidence>
<accession>A0A1Y6IRU2</accession>